<accession>A0A1M6B3L3</accession>
<dbReference type="Proteomes" id="UP000184418">
    <property type="component" value="Unassembled WGS sequence"/>
</dbReference>
<proteinExistence type="predicted"/>
<reference evidence="1 2" key="1">
    <citation type="submission" date="2016-11" db="EMBL/GenBank/DDBJ databases">
        <authorList>
            <person name="Jaros S."/>
            <person name="Januszkiewicz K."/>
            <person name="Wedrychowicz H."/>
        </authorList>
    </citation>
    <scope>NUCLEOTIDE SEQUENCE [LARGE SCALE GENOMIC DNA]</scope>
    <source>
        <strain evidence="1 2">DSM 21074</strain>
    </source>
</reference>
<dbReference type="AlphaFoldDB" id="A0A1M6B3L3"/>
<evidence type="ECO:0000313" key="2">
    <source>
        <dbReference type="Proteomes" id="UP000184418"/>
    </source>
</evidence>
<keyword evidence="2" id="KW-1185">Reference proteome</keyword>
<dbReference type="EMBL" id="FQYN01000001">
    <property type="protein sequence ID" value="SHI43334.1"/>
    <property type="molecule type" value="Genomic_DNA"/>
</dbReference>
<name>A0A1M6B3L3_9BACT</name>
<sequence length="40" mass="4764">MYQGLLPYALSYLSTYQAFTISALKEFKPLFRRLFEPLFV</sequence>
<organism evidence="1 2">
    <name type="scientific">Hymenobacter daecheongensis DSM 21074</name>
    <dbReference type="NCBI Taxonomy" id="1121955"/>
    <lineage>
        <taxon>Bacteria</taxon>
        <taxon>Pseudomonadati</taxon>
        <taxon>Bacteroidota</taxon>
        <taxon>Cytophagia</taxon>
        <taxon>Cytophagales</taxon>
        <taxon>Hymenobacteraceae</taxon>
        <taxon>Hymenobacter</taxon>
    </lineage>
</organism>
<gene>
    <name evidence="1" type="ORF">SAMN02745146_0863</name>
</gene>
<protein>
    <submittedName>
        <fullName evidence="1">Uncharacterized protein</fullName>
    </submittedName>
</protein>
<evidence type="ECO:0000313" key="1">
    <source>
        <dbReference type="EMBL" id="SHI43334.1"/>
    </source>
</evidence>
<dbReference type="STRING" id="1121955.SAMN02745146_0863"/>